<accession>A0A437MJ06</accession>
<dbReference type="Gene3D" id="3.40.190.10">
    <property type="entry name" value="Periplasmic binding protein-like II"/>
    <property type="match status" value="1"/>
</dbReference>
<dbReference type="PANTHER" id="PTHR42928">
    <property type="entry name" value="TRICARBOXYLATE-BINDING PROTEIN"/>
    <property type="match status" value="1"/>
</dbReference>
<evidence type="ECO:0000256" key="2">
    <source>
        <dbReference type="SAM" id="SignalP"/>
    </source>
</evidence>
<dbReference type="SUPFAM" id="SSF53850">
    <property type="entry name" value="Periplasmic binding protein-like II"/>
    <property type="match status" value="1"/>
</dbReference>
<dbReference type="PIRSF" id="PIRSF017082">
    <property type="entry name" value="YflP"/>
    <property type="match status" value="1"/>
</dbReference>
<feature type="signal peptide" evidence="2">
    <location>
        <begin position="1"/>
        <end position="21"/>
    </location>
</feature>
<gene>
    <name evidence="3" type="ORF">EOD42_07220</name>
</gene>
<dbReference type="EMBL" id="SACL01000002">
    <property type="protein sequence ID" value="RVT97606.1"/>
    <property type="molecule type" value="Genomic_DNA"/>
</dbReference>
<evidence type="ECO:0000313" key="3">
    <source>
        <dbReference type="EMBL" id="RVT97606.1"/>
    </source>
</evidence>
<comment type="caution">
    <text evidence="3">The sequence shown here is derived from an EMBL/GenBank/DDBJ whole genome shotgun (WGS) entry which is preliminary data.</text>
</comment>
<organism evidence="3 4">
    <name type="scientific">Rhodovarius crocodyli</name>
    <dbReference type="NCBI Taxonomy" id="1979269"/>
    <lineage>
        <taxon>Bacteria</taxon>
        <taxon>Pseudomonadati</taxon>
        <taxon>Pseudomonadota</taxon>
        <taxon>Alphaproteobacteria</taxon>
        <taxon>Acetobacterales</taxon>
        <taxon>Roseomonadaceae</taxon>
        <taxon>Rhodovarius</taxon>
    </lineage>
</organism>
<protein>
    <submittedName>
        <fullName evidence="3">Tripartite tricarboxylate transporter substrate binding protein</fullName>
    </submittedName>
</protein>
<dbReference type="Gene3D" id="3.40.190.150">
    <property type="entry name" value="Bordetella uptake gene, domain 1"/>
    <property type="match status" value="1"/>
</dbReference>
<dbReference type="InterPro" id="IPR005064">
    <property type="entry name" value="BUG"/>
</dbReference>
<dbReference type="InterPro" id="IPR042100">
    <property type="entry name" value="Bug_dom1"/>
</dbReference>
<name>A0A437MJ06_9PROT</name>
<dbReference type="AlphaFoldDB" id="A0A437MJ06"/>
<evidence type="ECO:0000313" key="4">
    <source>
        <dbReference type="Proteomes" id="UP000282957"/>
    </source>
</evidence>
<evidence type="ECO:0000256" key="1">
    <source>
        <dbReference type="ARBA" id="ARBA00006987"/>
    </source>
</evidence>
<dbReference type="RefSeq" id="WP_127786834.1">
    <property type="nucleotide sequence ID" value="NZ_SACL01000002.1"/>
</dbReference>
<dbReference type="Proteomes" id="UP000282957">
    <property type="component" value="Unassembled WGS sequence"/>
</dbReference>
<feature type="chain" id="PRO_5019404606" evidence="2">
    <location>
        <begin position="22"/>
        <end position="325"/>
    </location>
</feature>
<sequence length="325" mass="34492">MFTRRQALAGLSLSLTAPSLAVRAAPMVQRDVRLICPYAPGGTVDILGRLLAEAISPRLGGRNVVVENRSGAGTFIAMQAAANAADGYTMSMSSTATLATTPVLPGAMAPIDVDKALTNVTSLIRVPMLLVGQPSASFRTVSELVAYAKANPGKLNIGNSGQGGQTHLLAARLMHEAGISMEQIQYRGGIPALTDIMAGNSDLYFSLLPESLPFVRDGRLRAIAFASEQRNHNLPDVPLIRETIAGFTGDVGYGMVMAAGTPNEWVQFWNEEINRAMNLPEVKARLESRFLVATNGTPAAYTAEIMEDRRVWGAVIQAAGIRAGA</sequence>
<comment type="similarity">
    <text evidence="1">Belongs to the UPF0065 (bug) family.</text>
</comment>
<proteinExistence type="inferred from homology"/>
<dbReference type="CDD" id="cd07012">
    <property type="entry name" value="PBP2_Bug_TTT"/>
    <property type="match status" value="1"/>
</dbReference>
<keyword evidence="2" id="KW-0732">Signal</keyword>
<dbReference type="OrthoDB" id="7248833at2"/>
<dbReference type="PANTHER" id="PTHR42928:SF5">
    <property type="entry name" value="BLR1237 PROTEIN"/>
    <property type="match status" value="1"/>
</dbReference>
<reference evidence="3 4" key="1">
    <citation type="submission" date="2019-01" db="EMBL/GenBank/DDBJ databases">
        <authorList>
            <person name="Chen W.-M."/>
        </authorList>
    </citation>
    <scope>NUCLEOTIDE SEQUENCE [LARGE SCALE GENOMIC DNA]</scope>
    <source>
        <strain evidence="3 4">CCP-6</strain>
    </source>
</reference>
<keyword evidence="4" id="KW-1185">Reference proteome</keyword>
<dbReference type="Pfam" id="PF03401">
    <property type="entry name" value="TctC"/>
    <property type="match status" value="1"/>
</dbReference>